<protein>
    <submittedName>
        <fullName evidence="8">Methyl-accepting chemotaxis protein</fullName>
    </submittedName>
</protein>
<keyword evidence="5" id="KW-0472">Membrane</keyword>
<gene>
    <name evidence="8" type="ORF">J2D77_06345</name>
</gene>
<dbReference type="AlphaFoldDB" id="A0A939HI11"/>
<evidence type="ECO:0000313" key="8">
    <source>
        <dbReference type="EMBL" id="MBO1324770.1"/>
    </source>
</evidence>
<dbReference type="CDD" id="cd11386">
    <property type="entry name" value="MCP_signal"/>
    <property type="match status" value="1"/>
</dbReference>
<dbReference type="Gene3D" id="1.10.287.950">
    <property type="entry name" value="Methyl-accepting chemotaxis protein"/>
    <property type="match status" value="1"/>
</dbReference>
<sequence length="519" mass="55718">MLNWLYKDAPFRVKIKTVMLGLEIYLMIQIIIEIVGYLMHEPVGHMVLMNMSALALGQVVVFLIWSAMTRVVIAPLETLVNVGEQLGRGEVRGEVPFLHNKDCTGRLARVMVEFAQIVRDQTEAQQRQEAMGAEIKRSLERSEGRDRQTHAVIDVLGQALADMAQGDLRGRIDDPIFDGEFAPLRDAFNNSALRLNEALRAVANNSDLIATGATEISTASDDLAKRTEKQAANLGQAAASVRTIRDGVQLTAKACAEASDDTRQALEKVRLATNVMAETTRAMDGIKTSSDSIGEIISVIDGIAFQTNVLALNAGVEAARAGDAGRGFAVVAQEVRSLAEQSAKSASEIKRLISLSAVQVGKGVELVQQTGHYLGEFAGSTQNIATRVEEISVSTQDQAQRLSEITASIGDMDQVTQQNAAMVEETTAASHNLTAETRTLGQTLSRFKIGGERDRDGQYETVVALPSARAAQRAAPRAATPAAPRPSRPIAPPAPPPAPAPVLVSSMPTTASDDGWEEF</sequence>
<dbReference type="EMBL" id="JAFVMH010000002">
    <property type="protein sequence ID" value="MBO1324770.1"/>
    <property type="molecule type" value="Genomic_DNA"/>
</dbReference>
<comment type="caution">
    <text evidence="8">The sequence shown here is derived from an EMBL/GenBank/DDBJ whole genome shotgun (WGS) entry which is preliminary data.</text>
</comment>
<dbReference type="PANTHER" id="PTHR43531:SF11">
    <property type="entry name" value="METHYL-ACCEPTING CHEMOTAXIS PROTEIN 3"/>
    <property type="match status" value="1"/>
</dbReference>
<feature type="transmembrane region" description="Helical" evidence="5">
    <location>
        <begin position="20"/>
        <end position="40"/>
    </location>
</feature>
<keyword evidence="5" id="KW-1133">Transmembrane helix</keyword>
<feature type="transmembrane region" description="Helical" evidence="5">
    <location>
        <begin position="47"/>
        <end position="68"/>
    </location>
</feature>
<dbReference type="InterPro" id="IPR004089">
    <property type="entry name" value="MCPsignal_dom"/>
</dbReference>
<organism evidence="8 9">
    <name type="scientific">Acetobacter garciniae</name>
    <dbReference type="NCBI Taxonomy" id="2817435"/>
    <lineage>
        <taxon>Bacteria</taxon>
        <taxon>Pseudomonadati</taxon>
        <taxon>Pseudomonadota</taxon>
        <taxon>Alphaproteobacteria</taxon>
        <taxon>Acetobacterales</taxon>
        <taxon>Acetobacteraceae</taxon>
        <taxon>Acetobacter</taxon>
    </lineage>
</organism>
<dbReference type="Pfam" id="PF00015">
    <property type="entry name" value="MCPsignal"/>
    <property type="match status" value="1"/>
</dbReference>
<dbReference type="Proteomes" id="UP000664073">
    <property type="component" value="Unassembled WGS sequence"/>
</dbReference>
<dbReference type="PROSITE" id="PS50111">
    <property type="entry name" value="CHEMOTAXIS_TRANSDUC_2"/>
    <property type="match status" value="1"/>
</dbReference>
<keyword evidence="3" id="KW-0807">Transducer</keyword>
<dbReference type="SMART" id="SM00283">
    <property type="entry name" value="MA"/>
    <property type="match status" value="1"/>
</dbReference>
<evidence type="ECO:0000256" key="3">
    <source>
        <dbReference type="PROSITE-ProRule" id="PRU00284"/>
    </source>
</evidence>
<evidence type="ECO:0000313" key="9">
    <source>
        <dbReference type="Proteomes" id="UP000664073"/>
    </source>
</evidence>
<reference evidence="8" key="1">
    <citation type="submission" date="2021-03" db="EMBL/GenBank/DDBJ databases">
        <title>The complete genome sequence of Acetobacter sp. TBRC 12339.</title>
        <authorList>
            <person name="Charoenyingcharoen P."/>
            <person name="Yukphan P."/>
        </authorList>
    </citation>
    <scope>NUCLEOTIDE SEQUENCE</scope>
    <source>
        <strain evidence="8">TBRC 12339</strain>
    </source>
</reference>
<feature type="compositionally biased region" description="Pro residues" evidence="4">
    <location>
        <begin position="483"/>
        <end position="500"/>
    </location>
</feature>
<evidence type="ECO:0000259" key="6">
    <source>
        <dbReference type="PROSITE" id="PS50111"/>
    </source>
</evidence>
<keyword evidence="9" id="KW-1185">Reference proteome</keyword>
<dbReference type="GO" id="GO:0016020">
    <property type="term" value="C:membrane"/>
    <property type="evidence" value="ECO:0007669"/>
    <property type="project" value="InterPro"/>
</dbReference>
<dbReference type="Gene3D" id="6.10.340.10">
    <property type="match status" value="1"/>
</dbReference>
<feature type="domain" description="Methyl-accepting transducer" evidence="6">
    <location>
        <begin position="205"/>
        <end position="434"/>
    </location>
</feature>
<feature type="compositionally biased region" description="Low complexity" evidence="4">
    <location>
        <begin position="467"/>
        <end position="482"/>
    </location>
</feature>
<keyword evidence="5" id="KW-0812">Transmembrane</keyword>
<evidence type="ECO:0000256" key="1">
    <source>
        <dbReference type="ARBA" id="ARBA00022500"/>
    </source>
</evidence>
<dbReference type="SMART" id="SM00304">
    <property type="entry name" value="HAMP"/>
    <property type="match status" value="2"/>
</dbReference>
<dbReference type="PROSITE" id="PS50885">
    <property type="entry name" value="HAMP"/>
    <property type="match status" value="1"/>
</dbReference>
<dbReference type="GO" id="GO:0006935">
    <property type="term" value="P:chemotaxis"/>
    <property type="evidence" value="ECO:0007669"/>
    <property type="project" value="UniProtKB-KW"/>
</dbReference>
<evidence type="ECO:0000256" key="5">
    <source>
        <dbReference type="SAM" id="Phobius"/>
    </source>
</evidence>
<dbReference type="InterPro" id="IPR051310">
    <property type="entry name" value="MCP_chemotaxis"/>
</dbReference>
<comment type="similarity">
    <text evidence="2">Belongs to the methyl-accepting chemotaxis (MCP) protein family.</text>
</comment>
<evidence type="ECO:0000256" key="4">
    <source>
        <dbReference type="SAM" id="MobiDB-lite"/>
    </source>
</evidence>
<dbReference type="InterPro" id="IPR003660">
    <property type="entry name" value="HAMP_dom"/>
</dbReference>
<feature type="region of interest" description="Disordered" evidence="4">
    <location>
        <begin position="467"/>
        <end position="519"/>
    </location>
</feature>
<feature type="domain" description="HAMP" evidence="7">
    <location>
        <begin position="147"/>
        <end position="200"/>
    </location>
</feature>
<dbReference type="PANTHER" id="PTHR43531">
    <property type="entry name" value="PROTEIN ICFG"/>
    <property type="match status" value="1"/>
</dbReference>
<dbReference type="SUPFAM" id="SSF58104">
    <property type="entry name" value="Methyl-accepting chemotaxis protein (MCP) signaling domain"/>
    <property type="match status" value="1"/>
</dbReference>
<accession>A0A939HI11</accession>
<proteinExistence type="inferred from homology"/>
<evidence type="ECO:0000256" key="2">
    <source>
        <dbReference type="ARBA" id="ARBA00029447"/>
    </source>
</evidence>
<dbReference type="GO" id="GO:0007165">
    <property type="term" value="P:signal transduction"/>
    <property type="evidence" value="ECO:0007669"/>
    <property type="project" value="UniProtKB-KW"/>
</dbReference>
<keyword evidence="1" id="KW-0145">Chemotaxis</keyword>
<evidence type="ECO:0000259" key="7">
    <source>
        <dbReference type="PROSITE" id="PS50885"/>
    </source>
</evidence>
<dbReference type="RefSeq" id="WP_207845420.1">
    <property type="nucleotide sequence ID" value="NZ_JAFVMH010000002.1"/>
</dbReference>
<name>A0A939HI11_9PROT</name>